<dbReference type="SUPFAM" id="SSF51126">
    <property type="entry name" value="Pectin lyase-like"/>
    <property type="match status" value="1"/>
</dbReference>
<keyword evidence="6 8" id="KW-0472">Membrane</keyword>
<evidence type="ECO:0000256" key="9">
    <source>
        <dbReference type="SAM" id="SignalP"/>
    </source>
</evidence>
<dbReference type="RefSeq" id="XP_020428982.1">
    <property type="nucleotide sequence ID" value="XM_020580395.1"/>
</dbReference>
<evidence type="ECO:0000256" key="8">
    <source>
        <dbReference type="SAM" id="Phobius"/>
    </source>
</evidence>
<proteinExistence type="predicted"/>
<reference evidence="10 11" key="1">
    <citation type="journal article" date="2011" name="Genome Res.">
        <title>Phylogeny-wide analysis of social amoeba genomes highlights ancient origins for complex intercellular communication.</title>
        <authorList>
            <person name="Heidel A.J."/>
            <person name="Lawal H.M."/>
            <person name="Felder M."/>
            <person name="Schilde C."/>
            <person name="Helps N.R."/>
            <person name="Tunggal B."/>
            <person name="Rivero F."/>
            <person name="John U."/>
            <person name="Schleicher M."/>
            <person name="Eichinger L."/>
            <person name="Platzer M."/>
            <person name="Noegel A.A."/>
            <person name="Schaap P."/>
            <person name="Gloeckner G."/>
        </authorList>
    </citation>
    <scope>NUCLEOTIDE SEQUENCE [LARGE SCALE GENOMIC DNA]</scope>
    <source>
        <strain evidence="11">ATCC 26659 / Pp 5 / PN500</strain>
    </source>
</reference>
<sequence>MYRFTTLLLLSSILFISLISAQSTPTNPSCVFWVSSLSKDDTNCTISNPCSNLKAAIILANDVTANCTTTDTRYIYMIPDGDYKGKGNVEFSVDIITSGIEEINIVVSSADLPADINNVVYPLANQSSKNVVINGEYNAFLIRFYPNKALYTFIGIDFINGNARGNVGYPLYVNEAPSVSFKSCTFQNNRGNKGGMLFISSVFSTSNITDCQFINNTGTLESGAVYIRQSFGINILNTTFQSNTASQGGALYVLNSNIVVNNCQFTNNNATNNGGAIYVSGSNVAANLGWRMNTFSKNTAVLGGAIYDTVSTIRYYNLNLTGNIASGKGGATYFLDSSSGIFKSVFANNSAAQGGAVFTVDSFPKGNQLLISESNFTMNMASVGGALYCNSSTARMNFQNTFEKNSAENADTAVEYCSITCLTTNKECGCTKGCGLPPPPVTVVTNSTETKIAIAIFVPVTAILLGLVGYLIWKTNKNKSKMQQRAFDEIRLTPNNDNEQL</sequence>
<feature type="signal peptide" evidence="9">
    <location>
        <begin position="1"/>
        <end position="21"/>
    </location>
</feature>
<feature type="transmembrane region" description="Helical" evidence="8">
    <location>
        <begin position="452"/>
        <end position="473"/>
    </location>
</feature>
<dbReference type="NCBIfam" id="TIGR01376">
    <property type="entry name" value="POMP_repeat"/>
    <property type="match status" value="1"/>
</dbReference>
<dbReference type="Pfam" id="PF02415">
    <property type="entry name" value="Chlam_PMP"/>
    <property type="match status" value="3"/>
</dbReference>
<comment type="caution">
    <text evidence="10">The sequence shown here is derived from an EMBL/GenBank/DDBJ whole genome shotgun (WGS) entry which is preliminary data.</text>
</comment>
<dbReference type="OMA" id="APYDEIR"/>
<dbReference type="InterPro" id="IPR006626">
    <property type="entry name" value="PbH1"/>
</dbReference>
<evidence type="ECO:0000256" key="3">
    <source>
        <dbReference type="ARBA" id="ARBA00004613"/>
    </source>
</evidence>
<dbReference type="GO" id="GO:0005576">
    <property type="term" value="C:extracellular region"/>
    <property type="evidence" value="ECO:0007669"/>
    <property type="project" value="UniProtKB-SubCell"/>
</dbReference>
<evidence type="ECO:0000313" key="11">
    <source>
        <dbReference type="Proteomes" id="UP000001396"/>
    </source>
</evidence>
<dbReference type="FunCoup" id="D3BNT1">
    <property type="interactions" value="18"/>
</dbReference>
<dbReference type="PANTHER" id="PTHR11319:SF35">
    <property type="entry name" value="OUTER MEMBRANE PROTEIN PMPC-RELATED"/>
    <property type="match status" value="1"/>
</dbReference>
<evidence type="ECO:0000256" key="5">
    <source>
        <dbReference type="ARBA" id="ARBA00022729"/>
    </source>
</evidence>
<dbReference type="InterPro" id="IPR011050">
    <property type="entry name" value="Pectin_lyase_fold/virulence"/>
</dbReference>
<name>D3BNT1_HETP5</name>
<feature type="chain" id="PRO_5003042646" description="Right handed beta helix domain-containing protein" evidence="9">
    <location>
        <begin position="22"/>
        <end position="501"/>
    </location>
</feature>
<evidence type="ECO:0000256" key="7">
    <source>
        <dbReference type="ARBA" id="ARBA00023237"/>
    </source>
</evidence>
<dbReference type="InterPro" id="IPR003368">
    <property type="entry name" value="POMP_repeat"/>
</dbReference>
<dbReference type="EMBL" id="ADBJ01000044">
    <property type="protein sequence ID" value="EFA76850.1"/>
    <property type="molecule type" value="Genomic_DNA"/>
</dbReference>
<evidence type="ECO:0000256" key="6">
    <source>
        <dbReference type="ARBA" id="ARBA00023136"/>
    </source>
</evidence>
<dbReference type="AlphaFoldDB" id="D3BNT1"/>
<evidence type="ECO:0000256" key="1">
    <source>
        <dbReference type="ARBA" id="ARBA00004196"/>
    </source>
</evidence>
<evidence type="ECO:0008006" key="12">
    <source>
        <dbReference type="Google" id="ProtNLM"/>
    </source>
</evidence>
<evidence type="ECO:0000256" key="2">
    <source>
        <dbReference type="ARBA" id="ARBA00004442"/>
    </source>
</evidence>
<keyword evidence="8" id="KW-1133">Transmembrane helix</keyword>
<comment type="subcellular location">
    <subcellularLocation>
        <location evidence="1">Cell envelope</location>
    </subcellularLocation>
    <subcellularLocation>
        <location evidence="2">Cell outer membrane</location>
    </subcellularLocation>
    <subcellularLocation>
        <location evidence="3">Secreted</location>
    </subcellularLocation>
</comment>
<accession>D3BNT1</accession>
<dbReference type="InParanoid" id="D3BNT1"/>
<keyword evidence="4" id="KW-0964">Secreted</keyword>
<keyword evidence="5 9" id="KW-0732">Signal</keyword>
<dbReference type="Proteomes" id="UP000001396">
    <property type="component" value="Unassembled WGS sequence"/>
</dbReference>
<keyword evidence="11" id="KW-1185">Reference proteome</keyword>
<protein>
    <recommendedName>
        <fullName evidence="12">Right handed beta helix domain-containing protein</fullName>
    </recommendedName>
</protein>
<dbReference type="SMART" id="SM00710">
    <property type="entry name" value="PbH1"/>
    <property type="match status" value="4"/>
</dbReference>
<dbReference type="PANTHER" id="PTHR11319">
    <property type="entry name" value="G PROTEIN-COUPLED RECEPTOR-RELATED"/>
    <property type="match status" value="1"/>
</dbReference>
<organism evidence="10 11">
    <name type="scientific">Heterostelium pallidum (strain ATCC 26659 / Pp 5 / PN500)</name>
    <name type="common">Cellular slime mold</name>
    <name type="synonym">Polysphondylium pallidum</name>
    <dbReference type="NCBI Taxonomy" id="670386"/>
    <lineage>
        <taxon>Eukaryota</taxon>
        <taxon>Amoebozoa</taxon>
        <taxon>Evosea</taxon>
        <taxon>Eumycetozoa</taxon>
        <taxon>Dictyostelia</taxon>
        <taxon>Acytosteliales</taxon>
        <taxon>Acytosteliaceae</taxon>
        <taxon>Heterostelium</taxon>
    </lineage>
</organism>
<keyword evidence="7" id="KW-0998">Cell outer membrane</keyword>
<evidence type="ECO:0000256" key="4">
    <source>
        <dbReference type="ARBA" id="ARBA00022525"/>
    </source>
</evidence>
<dbReference type="GeneID" id="31365077"/>
<gene>
    <name evidence="10" type="ORF">PPL_09602</name>
</gene>
<evidence type="ECO:0000313" key="10">
    <source>
        <dbReference type="EMBL" id="EFA76850.1"/>
    </source>
</evidence>
<keyword evidence="8" id="KW-0812">Transmembrane</keyword>